<dbReference type="Gene3D" id="3.30.2180.10">
    <property type="entry name" value="ATP12-like"/>
    <property type="match status" value="1"/>
</dbReference>
<proteinExistence type="inferred from homology"/>
<name>A0A1G4S229_9CAUL</name>
<keyword evidence="3" id="KW-0143">Chaperone</keyword>
<dbReference type="STRING" id="260084.SAMN02927928_2343"/>
<protein>
    <submittedName>
        <fullName evidence="4">Chaperone required for the assembly of the F1-ATPase</fullName>
    </submittedName>
</protein>
<dbReference type="PANTHER" id="PTHR21013">
    <property type="entry name" value="ATP SYNTHASE MITOCHONDRIAL F1 COMPLEX ASSEMBLY FACTOR 2/ATP12 PROTEIN, MITOCHONDRIAL PRECURSOR"/>
    <property type="match status" value="1"/>
</dbReference>
<gene>
    <name evidence="4" type="ORF">SAMN02927928_2343</name>
</gene>
<dbReference type="AlphaFoldDB" id="A0A1G4S229"/>
<comment type="similarity">
    <text evidence="1">Belongs to the ATP12 family.</text>
</comment>
<dbReference type="InterPro" id="IPR023335">
    <property type="entry name" value="ATP12_ortho_dom_sf"/>
</dbReference>
<dbReference type="InterPro" id="IPR011419">
    <property type="entry name" value="ATP12_ATP_synth-F1-assembly"/>
</dbReference>
<reference evidence="5" key="1">
    <citation type="submission" date="2016-10" db="EMBL/GenBank/DDBJ databases">
        <authorList>
            <person name="Varghese N."/>
            <person name="Submissions S."/>
        </authorList>
    </citation>
    <scope>NUCLEOTIDE SEQUENCE [LARGE SCALE GENOMIC DNA]</scope>
    <source>
        <strain evidence="5">CGMCC 1.3431</strain>
    </source>
</reference>
<keyword evidence="2" id="KW-0809">Transit peptide</keyword>
<evidence type="ECO:0000256" key="3">
    <source>
        <dbReference type="ARBA" id="ARBA00023186"/>
    </source>
</evidence>
<evidence type="ECO:0000313" key="5">
    <source>
        <dbReference type="Proteomes" id="UP000199150"/>
    </source>
</evidence>
<dbReference type="Proteomes" id="UP000199150">
    <property type="component" value="Unassembled WGS sequence"/>
</dbReference>
<dbReference type="SUPFAM" id="SSF160909">
    <property type="entry name" value="ATP12-like"/>
    <property type="match status" value="1"/>
</dbReference>
<dbReference type="EMBL" id="FMTS01000003">
    <property type="protein sequence ID" value="SCW62987.1"/>
    <property type="molecule type" value="Genomic_DNA"/>
</dbReference>
<sequence>MTSIRKFCLKQNAQVTDMTYKAEAPDKKSDSLGFRPKRFWGGTATSEVKDGFAVTLDGRPVKTPKGNVMVLPNAALASLVEAEWASVGEYVDYEAMPLTRLGFASVDRMGEVLDETLAEVTRYSETDLLCYPSEYPAALQAREAEAWMPVLVWADAALDLQFHQNQSIIHQPQPKETIRRIQSLIANATSYEQAGIMLAIPLLGSVVLAIALWRGHLTGDAAYQSSRIGEDFQSETWGADAEAAKRAAGMKAQAQSLDIWFRALV</sequence>
<keyword evidence="5" id="KW-1185">Reference proteome</keyword>
<dbReference type="Gene3D" id="1.10.3580.10">
    <property type="entry name" value="ATP12 ATPase"/>
    <property type="match status" value="1"/>
</dbReference>
<dbReference type="Pfam" id="PF07542">
    <property type="entry name" value="ATP12"/>
    <property type="match status" value="1"/>
</dbReference>
<dbReference type="GO" id="GO:0043461">
    <property type="term" value="P:proton-transporting ATP synthase complex assembly"/>
    <property type="evidence" value="ECO:0007669"/>
    <property type="project" value="InterPro"/>
</dbReference>
<evidence type="ECO:0000313" key="4">
    <source>
        <dbReference type="EMBL" id="SCW62987.1"/>
    </source>
</evidence>
<evidence type="ECO:0000256" key="1">
    <source>
        <dbReference type="ARBA" id="ARBA00008231"/>
    </source>
</evidence>
<evidence type="ECO:0000256" key="2">
    <source>
        <dbReference type="ARBA" id="ARBA00022946"/>
    </source>
</evidence>
<accession>A0A1G4S229</accession>
<dbReference type="InterPro" id="IPR042272">
    <property type="entry name" value="ATP12_ATP_synth-F1-assembly_N"/>
</dbReference>
<organism evidence="4 5">
    <name type="scientific">Asticcacaulis taihuensis</name>
    <dbReference type="NCBI Taxonomy" id="260084"/>
    <lineage>
        <taxon>Bacteria</taxon>
        <taxon>Pseudomonadati</taxon>
        <taxon>Pseudomonadota</taxon>
        <taxon>Alphaproteobacteria</taxon>
        <taxon>Caulobacterales</taxon>
        <taxon>Caulobacteraceae</taxon>
        <taxon>Asticcacaulis</taxon>
    </lineage>
</organism>
<dbReference type="PANTHER" id="PTHR21013:SF10">
    <property type="entry name" value="ATP SYNTHASE MITOCHONDRIAL F1 COMPLEX ASSEMBLY FACTOR 2"/>
    <property type="match status" value="1"/>
</dbReference>